<name>A0A0D0BJ32_9AGAM</name>
<keyword evidence="8" id="KW-1185">Reference proteome</keyword>
<reference evidence="7 8" key="1">
    <citation type="submission" date="2014-04" db="EMBL/GenBank/DDBJ databases">
        <authorList>
            <consortium name="DOE Joint Genome Institute"/>
            <person name="Kuo A."/>
            <person name="Ruytinx J."/>
            <person name="Rineau F."/>
            <person name="Colpaert J."/>
            <person name="Kohler A."/>
            <person name="Nagy L.G."/>
            <person name="Floudas D."/>
            <person name="Copeland A."/>
            <person name="Barry K.W."/>
            <person name="Cichocki N."/>
            <person name="Veneault-Fourrey C."/>
            <person name="LaButti K."/>
            <person name="Lindquist E.A."/>
            <person name="Lipzen A."/>
            <person name="Lundell T."/>
            <person name="Morin E."/>
            <person name="Murat C."/>
            <person name="Sun H."/>
            <person name="Tunlid A."/>
            <person name="Henrissat B."/>
            <person name="Grigoriev I.V."/>
            <person name="Hibbett D.S."/>
            <person name="Martin F."/>
            <person name="Nordberg H.P."/>
            <person name="Cantor M.N."/>
            <person name="Hua S.X."/>
        </authorList>
    </citation>
    <scope>NUCLEOTIDE SEQUENCE [LARGE SCALE GENOMIC DNA]</scope>
    <source>
        <strain evidence="7 8">UH-Slu-Lm8-n1</strain>
    </source>
</reference>
<dbReference type="Proteomes" id="UP000054485">
    <property type="component" value="Unassembled WGS sequence"/>
</dbReference>
<dbReference type="Pfam" id="PF00026">
    <property type="entry name" value="Asp"/>
    <property type="match status" value="1"/>
</dbReference>
<feature type="active site" evidence="3">
    <location>
        <position position="276"/>
    </location>
</feature>
<evidence type="ECO:0000256" key="5">
    <source>
        <dbReference type="SAM" id="SignalP"/>
    </source>
</evidence>
<evidence type="ECO:0000256" key="2">
    <source>
        <dbReference type="ARBA" id="ARBA00022750"/>
    </source>
</evidence>
<dbReference type="PROSITE" id="PS51767">
    <property type="entry name" value="PEPTIDASE_A1"/>
    <property type="match status" value="1"/>
</dbReference>
<dbReference type="STRING" id="930992.A0A0D0BJ32"/>
<dbReference type="CDD" id="cd05471">
    <property type="entry name" value="pepsin_like"/>
    <property type="match status" value="1"/>
</dbReference>
<feature type="signal peptide" evidence="5">
    <location>
        <begin position="1"/>
        <end position="21"/>
    </location>
</feature>
<dbReference type="PROSITE" id="PS00141">
    <property type="entry name" value="ASP_PROTEASE"/>
    <property type="match status" value="2"/>
</dbReference>
<dbReference type="InterPro" id="IPR001969">
    <property type="entry name" value="Aspartic_peptidase_AS"/>
</dbReference>
<dbReference type="SUPFAM" id="SSF50630">
    <property type="entry name" value="Acid proteases"/>
    <property type="match status" value="1"/>
</dbReference>
<evidence type="ECO:0000256" key="3">
    <source>
        <dbReference type="PIRSR" id="PIRSR601461-1"/>
    </source>
</evidence>
<proteinExistence type="inferred from homology"/>
<dbReference type="Gene3D" id="2.40.70.10">
    <property type="entry name" value="Acid Proteases"/>
    <property type="match status" value="2"/>
</dbReference>
<organism evidence="7 8">
    <name type="scientific">Suillus luteus UH-Slu-Lm8-n1</name>
    <dbReference type="NCBI Taxonomy" id="930992"/>
    <lineage>
        <taxon>Eukaryota</taxon>
        <taxon>Fungi</taxon>
        <taxon>Dikarya</taxon>
        <taxon>Basidiomycota</taxon>
        <taxon>Agaricomycotina</taxon>
        <taxon>Agaricomycetes</taxon>
        <taxon>Agaricomycetidae</taxon>
        <taxon>Boletales</taxon>
        <taxon>Suillineae</taxon>
        <taxon>Suillaceae</taxon>
        <taxon>Suillus</taxon>
    </lineage>
</organism>
<dbReference type="InterPro" id="IPR034164">
    <property type="entry name" value="Pepsin-like_dom"/>
</dbReference>
<dbReference type="OrthoDB" id="660550at2759"/>
<dbReference type="PANTHER" id="PTHR47966:SF51">
    <property type="entry name" value="BETA-SITE APP-CLEAVING ENZYME, ISOFORM A-RELATED"/>
    <property type="match status" value="1"/>
</dbReference>
<dbReference type="HOGENOM" id="CLU_038846_0_0_1"/>
<dbReference type="GO" id="GO:0006508">
    <property type="term" value="P:proteolysis"/>
    <property type="evidence" value="ECO:0007669"/>
    <property type="project" value="UniProtKB-KW"/>
</dbReference>
<evidence type="ECO:0000256" key="1">
    <source>
        <dbReference type="ARBA" id="ARBA00007447"/>
    </source>
</evidence>
<dbReference type="PANTHER" id="PTHR47966">
    <property type="entry name" value="BETA-SITE APP-CLEAVING ENZYME, ISOFORM A-RELATED"/>
    <property type="match status" value="1"/>
</dbReference>
<evidence type="ECO:0000313" key="8">
    <source>
        <dbReference type="Proteomes" id="UP000054485"/>
    </source>
</evidence>
<feature type="domain" description="Peptidase A1" evidence="6">
    <location>
        <begin position="78"/>
        <end position="394"/>
    </location>
</feature>
<accession>A0A0D0BJ32</accession>
<dbReference type="PRINTS" id="PR00792">
    <property type="entry name" value="PEPSIN"/>
</dbReference>
<dbReference type="InterPro" id="IPR001461">
    <property type="entry name" value="Aspartic_peptidase_A1"/>
</dbReference>
<evidence type="ECO:0000259" key="6">
    <source>
        <dbReference type="PROSITE" id="PS51767"/>
    </source>
</evidence>
<evidence type="ECO:0000256" key="4">
    <source>
        <dbReference type="RuleBase" id="RU000454"/>
    </source>
</evidence>
<gene>
    <name evidence="7" type="ORF">CY34DRAFT_115448</name>
</gene>
<dbReference type="InterPro" id="IPR021109">
    <property type="entry name" value="Peptidase_aspartic_dom_sf"/>
</dbReference>
<comment type="similarity">
    <text evidence="1 4">Belongs to the peptidase A1 family.</text>
</comment>
<dbReference type="GO" id="GO:0004190">
    <property type="term" value="F:aspartic-type endopeptidase activity"/>
    <property type="evidence" value="ECO:0007669"/>
    <property type="project" value="UniProtKB-KW"/>
</dbReference>
<sequence length="404" mass="42351">MFPVASLLTILILPLLIAGSAIEVGNSPITLSIARRLDFSDGPINLLQHDKARVAALKNSSSKDHVGSAPLTNFAVGYVAAVHVGSPAKTYSLIVDTGSSNTWVGAAAAYVKTSSSVNTGQPVSVIYGSGSFSGTEYTDTVSFGSGLTITKQSIGVASTSIGFTGVDGILGLGPEGLTKGSLINSPTTTIPTVTEKLHSEGIIPEMVVSVSFEPTKSRTVTNGELTFGGTDATKYTGSIAYTPVTTEYPASTYWGINESITYGSTTILSSNAGIVDTGTTFLFIASDAYTRYQSATGASLDTATGLLLISSAKYKALKNLDFHIGSETYTLTPNAQIWPRSLNTYLGGSSSAIYLIIHDIGTPSGEGFDFINGYTFLERFYSVYDTTKSRVGFAKTKYTDATTN</sequence>
<keyword evidence="5" id="KW-0732">Signal</keyword>
<keyword evidence="2 4" id="KW-0064">Aspartyl protease</keyword>
<evidence type="ECO:0000313" key="7">
    <source>
        <dbReference type="EMBL" id="KIK49504.1"/>
    </source>
</evidence>
<dbReference type="AlphaFoldDB" id="A0A0D0BJ32"/>
<protein>
    <recommendedName>
        <fullName evidence="6">Peptidase A1 domain-containing protein</fullName>
    </recommendedName>
</protein>
<feature type="active site" evidence="3">
    <location>
        <position position="96"/>
    </location>
</feature>
<keyword evidence="4" id="KW-0378">Hydrolase</keyword>
<keyword evidence="4" id="KW-0645">Protease</keyword>
<feature type="chain" id="PRO_5002208130" description="Peptidase A1 domain-containing protein" evidence="5">
    <location>
        <begin position="22"/>
        <end position="404"/>
    </location>
</feature>
<reference evidence="8" key="2">
    <citation type="submission" date="2015-01" db="EMBL/GenBank/DDBJ databases">
        <title>Evolutionary Origins and Diversification of the Mycorrhizal Mutualists.</title>
        <authorList>
            <consortium name="DOE Joint Genome Institute"/>
            <consortium name="Mycorrhizal Genomics Consortium"/>
            <person name="Kohler A."/>
            <person name="Kuo A."/>
            <person name="Nagy L.G."/>
            <person name="Floudas D."/>
            <person name="Copeland A."/>
            <person name="Barry K.W."/>
            <person name="Cichocki N."/>
            <person name="Veneault-Fourrey C."/>
            <person name="LaButti K."/>
            <person name="Lindquist E.A."/>
            <person name="Lipzen A."/>
            <person name="Lundell T."/>
            <person name="Morin E."/>
            <person name="Murat C."/>
            <person name="Riley R."/>
            <person name="Ohm R."/>
            <person name="Sun H."/>
            <person name="Tunlid A."/>
            <person name="Henrissat B."/>
            <person name="Grigoriev I.V."/>
            <person name="Hibbett D.S."/>
            <person name="Martin F."/>
        </authorList>
    </citation>
    <scope>NUCLEOTIDE SEQUENCE [LARGE SCALE GENOMIC DNA]</scope>
    <source>
        <strain evidence="8">UH-Slu-Lm8-n1</strain>
    </source>
</reference>
<dbReference type="InterPro" id="IPR033121">
    <property type="entry name" value="PEPTIDASE_A1"/>
</dbReference>
<dbReference type="EMBL" id="KN835132">
    <property type="protein sequence ID" value="KIK49504.1"/>
    <property type="molecule type" value="Genomic_DNA"/>
</dbReference>
<dbReference type="InParanoid" id="A0A0D0BJ32"/>